<reference evidence="1 2" key="1">
    <citation type="submission" date="2024-11" db="EMBL/GenBank/DDBJ databases">
        <title>A near-complete genome assembly of Cinchona calisaya.</title>
        <authorList>
            <person name="Lian D.C."/>
            <person name="Zhao X.W."/>
            <person name="Wei L."/>
        </authorList>
    </citation>
    <scope>NUCLEOTIDE SEQUENCE [LARGE SCALE GENOMIC DNA]</scope>
    <source>
        <tissue evidence="1">Nenye</tissue>
    </source>
</reference>
<evidence type="ECO:0000313" key="2">
    <source>
        <dbReference type="Proteomes" id="UP001630127"/>
    </source>
</evidence>
<name>A0ABD3ABG7_9GENT</name>
<sequence>MMDLWQKMVFPVRRVWFGLSSRVKARKNGGGLLKLRDDIQTCGYEDVQVMWEMLRRTESELISRHNKLSKATWAYFNKVITHDDIPEQDMDGNRHFPRAAHHVVQTILLTADVLIQFVSVPWDSKGDEIHVVHQEFFLQLT</sequence>
<dbReference type="Proteomes" id="UP001630127">
    <property type="component" value="Unassembled WGS sequence"/>
</dbReference>
<evidence type="ECO:0000313" key="1">
    <source>
        <dbReference type="EMBL" id="KAL3529014.1"/>
    </source>
</evidence>
<comment type="caution">
    <text evidence="1">The sequence shown here is derived from an EMBL/GenBank/DDBJ whole genome shotgun (WGS) entry which is preliminary data.</text>
</comment>
<proteinExistence type="predicted"/>
<dbReference type="PANTHER" id="PTHR33181">
    <property type="entry name" value="OS01G0778500 PROTEIN"/>
    <property type="match status" value="1"/>
</dbReference>
<accession>A0ABD3ABG7</accession>
<keyword evidence="2" id="KW-1185">Reference proteome</keyword>
<dbReference type="AlphaFoldDB" id="A0ABD3ABG7"/>
<gene>
    <name evidence="1" type="ORF">ACH5RR_008336</name>
</gene>
<dbReference type="EMBL" id="JBJUIK010000004">
    <property type="protein sequence ID" value="KAL3529014.1"/>
    <property type="molecule type" value="Genomic_DNA"/>
</dbReference>
<dbReference type="PANTHER" id="PTHR33181:SF19">
    <property type="entry name" value="OS04G0658200 PROTEIN"/>
    <property type="match status" value="1"/>
</dbReference>
<organism evidence="1 2">
    <name type="scientific">Cinchona calisaya</name>
    <dbReference type="NCBI Taxonomy" id="153742"/>
    <lineage>
        <taxon>Eukaryota</taxon>
        <taxon>Viridiplantae</taxon>
        <taxon>Streptophyta</taxon>
        <taxon>Embryophyta</taxon>
        <taxon>Tracheophyta</taxon>
        <taxon>Spermatophyta</taxon>
        <taxon>Magnoliopsida</taxon>
        <taxon>eudicotyledons</taxon>
        <taxon>Gunneridae</taxon>
        <taxon>Pentapetalae</taxon>
        <taxon>asterids</taxon>
        <taxon>lamiids</taxon>
        <taxon>Gentianales</taxon>
        <taxon>Rubiaceae</taxon>
        <taxon>Cinchonoideae</taxon>
        <taxon>Cinchoneae</taxon>
        <taxon>Cinchona</taxon>
    </lineage>
</organism>
<protein>
    <submittedName>
        <fullName evidence="1">Uncharacterized protein</fullName>
    </submittedName>
</protein>